<evidence type="ECO:0000256" key="3">
    <source>
        <dbReference type="ARBA" id="ARBA00022448"/>
    </source>
</evidence>
<evidence type="ECO:0000256" key="1">
    <source>
        <dbReference type="ARBA" id="ARBA00004162"/>
    </source>
</evidence>
<evidence type="ECO:0000256" key="9">
    <source>
        <dbReference type="ARBA" id="ARBA00023136"/>
    </source>
</evidence>
<dbReference type="OrthoDB" id="9800132at2"/>
<evidence type="ECO:0000256" key="4">
    <source>
        <dbReference type="ARBA" id="ARBA00022475"/>
    </source>
</evidence>
<evidence type="ECO:0000313" key="11">
    <source>
        <dbReference type="EMBL" id="AKI96976.1"/>
    </source>
</evidence>
<reference evidence="11 12" key="1">
    <citation type="submission" date="2015-04" db="EMBL/GenBank/DDBJ databases">
        <title>Complete Genome Sequence of Kosmotoga pacifica SLHLJ1.</title>
        <authorList>
            <person name="Jiang L.J."/>
            <person name="Shao Z.Z."/>
            <person name="Jebbar M."/>
        </authorList>
    </citation>
    <scope>NUCLEOTIDE SEQUENCE [LARGE SCALE GENOMIC DNA]</scope>
    <source>
        <strain evidence="11 12">SLHLJ1</strain>
    </source>
</reference>
<keyword evidence="3" id="KW-0813">Transport</keyword>
<feature type="transmembrane region" description="Helical" evidence="10">
    <location>
        <begin position="25"/>
        <end position="49"/>
    </location>
</feature>
<keyword evidence="9 10" id="KW-0472">Membrane</keyword>
<proteinExistence type="inferred from homology"/>
<dbReference type="PRINTS" id="PR01853">
    <property type="entry name" value="YAJCTRNLCASE"/>
</dbReference>
<evidence type="ECO:0000313" key="12">
    <source>
        <dbReference type="Proteomes" id="UP000035159"/>
    </source>
</evidence>
<comment type="subcellular location">
    <subcellularLocation>
        <location evidence="1">Cell membrane</location>
        <topology evidence="1">Single-pass membrane protein</topology>
    </subcellularLocation>
</comment>
<keyword evidence="7 10" id="KW-1133">Transmembrane helix</keyword>
<dbReference type="PATRIC" id="fig|1330330.3.peg.621"/>
<dbReference type="Pfam" id="PF02699">
    <property type="entry name" value="YajC"/>
    <property type="match status" value="1"/>
</dbReference>
<evidence type="ECO:0000256" key="6">
    <source>
        <dbReference type="ARBA" id="ARBA00022927"/>
    </source>
</evidence>
<dbReference type="SMART" id="SM01323">
    <property type="entry name" value="YajC"/>
    <property type="match status" value="1"/>
</dbReference>
<dbReference type="NCBIfam" id="TIGR00739">
    <property type="entry name" value="yajC"/>
    <property type="match status" value="1"/>
</dbReference>
<evidence type="ECO:0000256" key="8">
    <source>
        <dbReference type="ARBA" id="ARBA00023010"/>
    </source>
</evidence>
<keyword evidence="5 10" id="KW-0812">Transmembrane</keyword>
<dbReference type="Proteomes" id="UP000035159">
    <property type="component" value="Chromosome"/>
</dbReference>
<organism evidence="11 12">
    <name type="scientific">Kosmotoga pacifica</name>
    <dbReference type="NCBI Taxonomy" id="1330330"/>
    <lineage>
        <taxon>Bacteria</taxon>
        <taxon>Thermotogati</taxon>
        <taxon>Thermotogota</taxon>
        <taxon>Thermotogae</taxon>
        <taxon>Kosmotogales</taxon>
        <taxon>Kosmotogaceae</taxon>
        <taxon>Kosmotoga</taxon>
    </lineage>
</organism>
<gene>
    <name evidence="11" type="ORF">IX53_03110</name>
</gene>
<dbReference type="RefSeq" id="WP_047754111.1">
    <property type="nucleotide sequence ID" value="NZ_CAJUHA010000019.1"/>
</dbReference>
<dbReference type="EMBL" id="CP011232">
    <property type="protein sequence ID" value="AKI96976.1"/>
    <property type="molecule type" value="Genomic_DNA"/>
</dbReference>
<evidence type="ECO:0000256" key="2">
    <source>
        <dbReference type="ARBA" id="ARBA00006742"/>
    </source>
</evidence>
<keyword evidence="4" id="KW-1003">Cell membrane</keyword>
<keyword evidence="6" id="KW-0653">Protein transport</keyword>
<dbReference type="GO" id="GO:0015031">
    <property type="term" value="P:protein transport"/>
    <property type="evidence" value="ECO:0007669"/>
    <property type="project" value="UniProtKB-KW"/>
</dbReference>
<dbReference type="PANTHER" id="PTHR33909">
    <property type="entry name" value="SEC TRANSLOCON ACCESSORY COMPLEX SUBUNIT YAJC"/>
    <property type="match status" value="1"/>
</dbReference>
<name>A0A0G2ZA67_9BACT</name>
<dbReference type="AlphaFoldDB" id="A0A0G2ZA67"/>
<accession>A0A0G2ZA67</accession>
<dbReference type="InterPro" id="IPR003849">
    <property type="entry name" value="Preprotein_translocase_YajC"/>
</dbReference>
<keyword evidence="8" id="KW-0811">Translocation</keyword>
<evidence type="ECO:0000256" key="7">
    <source>
        <dbReference type="ARBA" id="ARBA00022989"/>
    </source>
</evidence>
<dbReference type="PANTHER" id="PTHR33909:SF1">
    <property type="entry name" value="SEC TRANSLOCON ACCESSORY COMPLEX SUBUNIT YAJC"/>
    <property type="match status" value="1"/>
</dbReference>
<dbReference type="GO" id="GO:0005886">
    <property type="term" value="C:plasma membrane"/>
    <property type="evidence" value="ECO:0007669"/>
    <property type="project" value="UniProtKB-SubCell"/>
</dbReference>
<evidence type="ECO:0000256" key="5">
    <source>
        <dbReference type="ARBA" id="ARBA00022692"/>
    </source>
</evidence>
<comment type="similarity">
    <text evidence="2">Belongs to the YajC family.</text>
</comment>
<protein>
    <submittedName>
        <fullName evidence="11">Membrane protein</fullName>
    </submittedName>
</protein>
<sequence length="124" mass="13659">MFPFLGFITYAPVTSEPAPAVPTSSVGGLSGIFIWLIIMVALFYFMIILPQRRREKQFKQMMSQLKVGDRVVTAGGILGKVTAIKDNTIRVRTGNGSEVDVTRRSITVILGKGESPEEVEVEKK</sequence>
<dbReference type="KEGG" id="kpf:IX53_03110"/>
<evidence type="ECO:0000256" key="10">
    <source>
        <dbReference type="SAM" id="Phobius"/>
    </source>
</evidence>
<keyword evidence="12" id="KW-1185">Reference proteome</keyword>
<dbReference type="STRING" id="1330330.IX53_03110"/>